<feature type="region of interest" description="Disordered" evidence="1">
    <location>
        <begin position="740"/>
        <end position="773"/>
    </location>
</feature>
<comment type="caution">
    <text evidence="2">The sequence shown here is derived from an EMBL/GenBank/DDBJ whole genome shotgun (WGS) entry which is preliminary data.</text>
</comment>
<protein>
    <recommendedName>
        <fullName evidence="4">RRM domain-containing protein</fullName>
    </recommendedName>
</protein>
<feature type="compositionally biased region" description="Polar residues" evidence="1">
    <location>
        <begin position="740"/>
        <end position="772"/>
    </location>
</feature>
<evidence type="ECO:0000313" key="3">
    <source>
        <dbReference type="Proteomes" id="UP001281761"/>
    </source>
</evidence>
<feature type="region of interest" description="Disordered" evidence="1">
    <location>
        <begin position="631"/>
        <end position="703"/>
    </location>
</feature>
<evidence type="ECO:0008006" key="4">
    <source>
        <dbReference type="Google" id="ProtNLM"/>
    </source>
</evidence>
<sequence>MYFQQFYEGDVPSFHPVYGKQFNQTQLFFFLLKFSNPRTVERIANKRFHQVDFEGKRTFVGVHRADRCRVIKLNIFKGFTRDNEETLTRVTQYQRIHDTGEFECINGIETSIRLVTYPTRKQASSVHRDLSLSFTPQELSRTWLNTKYDRDNQLLQVLLFCSFTKATKDPTISYELDWINELQTKMEDLFIRECHAIRVELRTSGDKLKGTAQIFFEPSEEGQQQALECKRRHPKHIFRIKAYNSEGRQIDLDLPCQINVNKATQQSPHNQPQREVQNIHFYPLTHHPEQHTLARPVGLFNSYTTTAFPLPSTSNPKQQPLNINATPFQPFKFGNPSSPPLATSTPGSQVLLNPKPFRPPFPTAPSIPIPVPNTSSSSLSTVLFSSRSIGGTSPPQNPNFPSTNVPLFVSRNVNQPSSSSKEFLFLSANISTIRTIAQASPVFLSLLDFLRREHRLDDDSEQRACHLLDKITNLAAECAIPQDLHYLIEETKERTTRSIIESFASLLGNGNSRLVLAGLRLVERIVGLSDAATRLDFVEKGLFLDIPLFSQKVGPDVEEETMLVLLKLVKHILVLDKANSVSDPSGTTQHSQEPINRILSSCFFRPLTSFLSSLSSLQHTMNSDKSKDVLIGETTPLSNSPSFQSPIFTPQREEEAEDGADHSSQPSDNQDSYGMFSPSPSTNPLSSSIFDTYTPQGEDDEDEADTLWPQIDNQDRYGENFRSLSANQFSSSIFDITLDLSSSRPTPSGESGAPTPTSFYTHQQPSLSSSGQFGDLTSLSSSLGSFQSDSFSVFSDPHQATSFNSAPPDIEATVESDSHNMIQTKQNNDEMMDDDQEAPVPFGVSDDDFLDPNLFIIPDFNSPLS</sequence>
<dbReference type="Proteomes" id="UP001281761">
    <property type="component" value="Unassembled WGS sequence"/>
</dbReference>
<reference evidence="2 3" key="1">
    <citation type="journal article" date="2022" name="bioRxiv">
        <title>Genomics of Preaxostyla Flagellates Illuminates Evolutionary Transitions and the Path Towards Mitochondrial Loss.</title>
        <authorList>
            <person name="Novak L.V.F."/>
            <person name="Treitli S.C."/>
            <person name="Pyrih J."/>
            <person name="Halakuc P."/>
            <person name="Pipaliya S.V."/>
            <person name="Vacek V."/>
            <person name="Brzon O."/>
            <person name="Soukal P."/>
            <person name="Eme L."/>
            <person name="Dacks J.B."/>
            <person name="Karnkowska A."/>
            <person name="Elias M."/>
            <person name="Hampl V."/>
        </authorList>
    </citation>
    <scope>NUCLEOTIDE SEQUENCE [LARGE SCALE GENOMIC DNA]</scope>
    <source>
        <strain evidence="2">NAU3</strain>
        <tissue evidence="2">Gut</tissue>
    </source>
</reference>
<feature type="compositionally biased region" description="Polar residues" evidence="1">
    <location>
        <begin position="662"/>
        <end position="672"/>
    </location>
</feature>
<dbReference type="EMBL" id="JARBJD010000009">
    <property type="protein sequence ID" value="KAK2962762.1"/>
    <property type="molecule type" value="Genomic_DNA"/>
</dbReference>
<accession>A0ABQ9YG74</accession>
<feature type="compositionally biased region" description="Low complexity" evidence="1">
    <location>
        <begin position="677"/>
        <end position="688"/>
    </location>
</feature>
<proteinExistence type="predicted"/>
<organism evidence="2 3">
    <name type="scientific">Blattamonas nauphoetae</name>
    <dbReference type="NCBI Taxonomy" id="2049346"/>
    <lineage>
        <taxon>Eukaryota</taxon>
        <taxon>Metamonada</taxon>
        <taxon>Preaxostyla</taxon>
        <taxon>Oxymonadida</taxon>
        <taxon>Blattamonas</taxon>
    </lineage>
</organism>
<feature type="region of interest" description="Disordered" evidence="1">
    <location>
        <begin position="826"/>
        <end position="845"/>
    </location>
</feature>
<keyword evidence="3" id="KW-1185">Reference proteome</keyword>
<evidence type="ECO:0000256" key="1">
    <source>
        <dbReference type="SAM" id="MobiDB-lite"/>
    </source>
</evidence>
<feature type="compositionally biased region" description="Polar residues" evidence="1">
    <location>
        <begin position="635"/>
        <end position="648"/>
    </location>
</feature>
<gene>
    <name evidence="2" type="ORF">BLNAU_2195</name>
</gene>
<name>A0ABQ9YG74_9EUKA</name>
<evidence type="ECO:0000313" key="2">
    <source>
        <dbReference type="EMBL" id="KAK2962762.1"/>
    </source>
</evidence>